<comment type="caution">
    <text evidence="2">The sequence shown here is derived from an EMBL/GenBank/DDBJ whole genome shotgun (WGS) entry which is preliminary data.</text>
</comment>
<evidence type="ECO:0000313" key="2">
    <source>
        <dbReference type="EMBL" id="CAH2103844.1"/>
    </source>
</evidence>
<organism evidence="2 3">
    <name type="scientific">Euphydryas editha</name>
    <name type="common">Edith's checkerspot</name>
    <dbReference type="NCBI Taxonomy" id="104508"/>
    <lineage>
        <taxon>Eukaryota</taxon>
        <taxon>Metazoa</taxon>
        <taxon>Ecdysozoa</taxon>
        <taxon>Arthropoda</taxon>
        <taxon>Hexapoda</taxon>
        <taxon>Insecta</taxon>
        <taxon>Pterygota</taxon>
        <taxon>Neoptera</taxon>
        <taxon>Endopterygota</taxon>
        <taxon>Lepidoptera</taxon>
        <taxon>Glossata</taxon>
        <taxon>Ditrysia</taxon>
        <taxon>Papilionoidea</taxon>
        <taxon>Nymphalidae</taxon>
        <taxon>Nymphalinae</taxon>
        <taxon>Euphydryas</taxon>
    </lineage>
</organism>
<accession>A0AAU9UZ35</accession>
<protein>
    <recommendedName>
        <fullName evidence="1">Mos1 transposase HTH domain-containing protein</fullName>
    </recommendedName>
</protein>
<reference evidence="2" key="1">
    <citation type="submission" date="2022-03" db="EMBL/GenBank/DDBJ databases">
        <authorList>
            <person name="Tunstrom K."/>
        </authorList>
    </citation>
    <scope>NUCLEOTIDE SEQUENCE</scope>
</reference>
<dbReference type="EMBL" id="CAKOGL010000026">
    <property type="protein sequence ID" value="CAH2103844.1"/>
    <property type="molecule type" value="Genomic_DNA"/>
</dbReference>
<evidence type="ECO:0000313" key="3">
    <source>
        <dbReference type="Proteomes" id="UP001153954"/>
    </source>
</evidence>
<evidence type="ECO:0000259" key="1">
    <source>
        <dbReference type="Pfam" id="PF17906"/>
    </source>
</evidence>
<gene>
    <name evidence="2" type="ORF">EEDITHA_LOCUS18303</name>
</gene>
<dbReference type="Pfam" id="PF17906">
    <property type="entry name" value="HTH_48"/>
    <property type="match status" value="1"/>
</dbReference>
<dbReference type="Proteomes" id="UP001153954">
    <property type="component" value="Unassembled WGS sequence"/>
</dbReference>
<dbReference type="InterPro" id="IPR041426">
    <property type="entry name" value="Mos1_HTH"/>
</dbReference>
<sequence length="67" mass="7841">MENLKYRVIYEYEFHRGTSSAEMTGMINDVYGRGVAKKKHSTFLVLMFSFWKFRPAEQAPWTAGDQS</sequence>
<dbReference type="Gene3D" id="1.10.10.1450">
    <property type="match status" value="1"/>
</dbReference>
<name>A0AAU9UZ35_EUPED</name>
<feature type="domain" description="Mos1 transposase HTH" evidence="1">
    <location>
        <begin position="6"/>
        <end position="39"/>
    </location>
</feature>
<keyword evidence="3" id="KW-1185">Reference proteome</keyword>
<dbReference type="AlphaFoldDB" id="A0AAU9UZ35"/>
<proteinExistence type="predicted"/>